<evidence type="ECO:0000313" key="1">
    <source>
        <dbReference type="EMBL" id="GME76028.1"/>
    </source>
</evidence>
<comment type="caution">
    <text evidence="1">The sequence shown here is derived from an EMBL/GenBank/DDBJ whole genome shotgun (WGS) entry which is preliminary data.</text>
</comment>
<organism evidence="1 2">
    <name type="scientific">Ambrosiozyma monospora</name>
    <name type="common">Yeast</name>
    <name type="synonym">Endomycopsis monosporus</name>
    <dbReference type="NCBI Taxonomy" id="43982"/>
    <lineage>
        <taxon>Eukaryota</taxon>
        <taxon>Fungi</taxon>
        <taxon>Dikarya</taxon>
        <taxon>Ascomycota</taxon>
        <taxon>Saccharomycotina</taxon>
        <taxon>Pichiomycetes</taxon>
        <taxon>Pichiales</taxon>
        <taxon>Pichiaceae</taxon>
        <taxon>Ambrosiozyma</taxon>
    </lineage>
</organism>
<dbReference type="EMBL" id="BSXS01001385">
    <property type="protein sequence ID" value="GME76028.1"/>
    <property type="molecule type" value="Genomic_DNA"/>
</dbReference>
<sequence>MSTYTKSVLINNAGNPLGIHLTRILARRGYLVLSVDDEAHIHHIEYLHSQNPEVEELIHPILKGTNTVTDALKKLSLEKLDLVINLQSSAQDLKDLATTDLKYYIDKKTSILVASTNKNAKSLNLSQLRTKLTTRVEIVHVPEEILFDRTSNLVTKFLDAINRVPFKPAKIKSPSDLASLLVYYLMPSLPLHVFSNLHKFLASQKKVKTY</sequence>
<gene>
    <name evidence="1" type="ORF">Amon02_000241400</name>
</gene>
<name>A0ACB5SXE7_AMBMO</name>
<proteinExistence type="predicted"/>
<accession>A0ACB5SXE7</accession>
<protein>
    <submittedName>
        <fullName evidence="1">Unnamed protein product</fullName>
    </submittedName>
</protein>
<dbReference type="Proteomes" id="UP001165064">
    <property type="component" value="Unassembled WGS sequence"/>
</dbReference>
<evidence type="ECO:0000313" key="2">
    <source>
        <dbReference type="Proteomes" id="UP001165064"/>
    </source>
</evidence>
<keyword evidence="2" id="KW-1185">Reference proteome</keyword>
<reference evidence="1" key="1">
    <citation type="submission" date="2023-04" db="EMBL/GenBank/DDBJ databases">
        <title>Ambrosiozyma monospora NBRC 10751.</title>
        <authorList>
            <person name="Ichikawa N."/>
            <person name="Sato H."/>
            <person name="Tonouchi N."/>
        </authorList>
    </citation>
    <scope>NUCLEOTIDE SEQUENCE</scope>
    <source>
        <strain evidence="1">NBRC 10751</strain>
    </source>
</reference>